<evidence type="ECO:0000313" key="3">
    <source>
        <dbReference type="Proteomes" id="UP000028582"/>
    </source>
</evidence>
<dbReference type="Proteomes" id="UP000028582">
    <property type="component" value="Unassembled WGS sequence"/>
</dbReference>
<proteinExistence type="predicted"/>
<reference evidence="2 3" key="1">
    <citation type="submission" date="2013-11" db="EMBL/GenBank/DDBJ databases">
        <title>The Genome Sequence of Phytophthora parasitica P1976.</title>
        <authorList>
            <consortium name="The Broad Institute Genomics Platform"/>
            <person name="Russ C."/>
            <person name="Tyler B."/>
            <person name="Panabieres F."/>
            <person name="Shan W."/>
            <person name="Tripathy S."/>
            <person name="Grunwald N."/>
            <person name="Machado M."/>
            <person name="Johnson C.S."/>
            <person name="Walker B."/>
            <person name="Young S."/>
            <person name="Zeng Q."/>
            <person name="Gargeya S."/>
            <person name="Fitzgerald M."/>
            <person name="Haas B."/>
            <person name="Abouelleil A."/>
            <person name="Allen A.W."/>
            <person name="Alvarado L."/>
            <person name="Arachchi H.M."/>
            <person name="Berlin A.M."/>
            <person name="Chapman S.B."/>
            <person name="Gainer-Dewar J."/>
            <person name="Goldberg J."/>
            <person name="Griggs A."/>
            <person name="Gujja S."/>
            <person name="Hansen M."/>
            <person name="Howarth C."/>
            <person name="Imamovic A."/>
            <person name="Ireland A."/>
            <person name="Larimer J."/>
            <person name="McCowan C."/>
            <person name="Murphy C."/>
            <person name="Pearson M."/>
            <person name="Poon T.W."/>
            <person name="Priest M."/>
            <person name="Roberts A."/>
            <person name="Saif S."/>
            <person name="Shea T."/>
            <person name="Sisk P."/>
            <person name="Sykes S."/>
            <person name="Wortman J."/>
            <person name="Nusbaum C."/>
            <person name="Birren B."/>
        </authorList>
    </citation>
    <scope>NUCLEOTIDE SEQUENCE [LARGE SCALE GENOMIC DNA]</scope>
    <source>
        <strain evidence="2 3">P1976</strain>
    </source>
</reference>
<feature type="non-terminal residue" evidence="2">
    <location>
        <position position="1"/>
    </location>
</feature>
<dbReference type="AlphaFoldDB" id="A0A081AUD0"/>
<feature type="compositionally biased region" description="Gly residues" evidence="1">
    <location>
        <begin position="106"/>
        <end position="117"/>
    </location>
</feature>
<gene>
    <name evidence="2" type="ORF">F444_03375</name>
</gene>
<organism evidence="2 3">
    <name type="scientific">Phytophthora nicotianae P1976</name>
    <dbReference type="NCBI Taxonomy" id="1317066"/>
    <lineage>
        <taxon>Eukaryota</taxon>
        <taxon>Sar</taxon>
        <taxon>Stramenopiles</taxon>
        <taxon>Oomycota</taxon>
        <taxon>Peronosporomycetes</taxon>
        <taxon>Peronosporales</taxon>
        <taxon>Peronosporaceae</taxon>
        <taxon>Phytophthora</taxon>
    </lineage>
</organism>
<protein>
    <submittedName>
        <fullName evidence="2">Uncharacterized protein</fullName>
    </submittedName>
</protein>
<evidence type="ECO:0000256" key="1">
    <source>
        <dbReference type="SAM" id="MobiDB-lite"/>
    </source>
</evidence>
<feature type="compositionally biased region" description="Basic and acidic residues" evidence="1">
    <location>
        <begin position="77"/>
        <end position="89"/>
    </location>
</feature>
<accession>A0A081AUD0</accession>
<dbReference type="EMBL" id="ANJA01000691">
    <property type="protein sequence ID" value="ETO82491.1"/>
    <property type="molecule type" value="Genomic_DNA"/>
</dbReference>
<sequence length="145" mass="15312">ARLAVLFKNATVVAPPMLLTIFTLNSVMTPNFILWAPDLQRGPRERRDAPGVRGDLTEFREVRGGRDEVRGVGGDRVGVEARGGRDGVAERGTSAEVRAGVDVGRGWNGDGELGGDGNVTLREPVASGARSSGGLSGEEPLWYGL</sequence>
<name>A0A081AUD0_PHYNI</name>
<feature type="region of interest" description="Disordered" evidence="1">
    <location>
        <begin position="70"/>
        <end position="145"/>
    </location>
</feature>
<evidence type="ECO:0000313" key="2">
    <source>
        <dbReference type="EMBL" id="ETO82491.1"/>
    </source>
</evidence>
<comment type="caution">
    <text evidence="2">The sequence shown here is derived from an EMBL/GenBank/DDBJ whole genome shotgun (WGS) entry which is preliminary data.</text>
</comment>